<protein>
    <submittedName>
        <fullName evidence="1">Uncharacterized protein</fullName>
    </submittedName>
</protein>
<sequence length="315" mass="36576">MNLSVSLAGSDKMALLRSVQDLPSFKEKKPNQIIVDDREKKVTLDWFDKWAVTCKRDIILYWGDNEEEFIIFDQIGMVKAGIHQFPRDAQTVLTLLSSLPWTVAAFRNIHDNWFAPDNRYRGTGFGNLHFSHGWGCAFKGEGHQRLVSRRWLEFGPWRLLRGANDTSLVQFHDLEADSATALEQAKVGHERMGISSLGGYIQTNFVYTQNLSGLYDFKQRKLKMIVHGRDVSQREMLELCAARYYQTLGPTQPLDSIAYIFMEEVKAREHLHELWLRELECWAFINGLEVRLDTDYNPIPNKPEWVRKLEEQHAT</sequence>
<reference evidence="1 2" key="1">
    <citation type="submission" date="2012-06" db="EMBL/GenBank/DDBJ databases">
        <title>Finished chromosome of genome of Cylindrospermum stagnale PCC 7417.</title>
        <authorList>
            <consortium name="US DOE Joint Genome Institute"/>
            <person name="Gugger M."/>
            <person name="Coursin T."/>
            <person name="Rippka R."/>
            <person name="Tandeau De Marsac N."/>
            <person name="Huntemann M."/>
            <person name="Wei C.-L."/>
            <person name="Han J."/>
            <person name="Detter J.C."/>
            <person name="Han C."/>
            <person name="Tapia R."/>
            <person name="Chen A."/>
            <person name="Kyrpides N."/>
            <person name="Mavromatis K."/>
            <person name="Markowitz V."/>
            <person name="Szeto E."/>
            <person name="Ivanova N."/>
            <person name="Pagani I."/>
            <person name="Pati A."/>
            <person name="Goodwin L."/>
            <person name="Nordberg H.P."/>
            <person name="Cantor M.N."/>
            <person name="Hua S.X."/>
            <person name="Woyke T."/>
            <person name="Kerfeld C.A."/>
        </authorList>
    </citation>
    <scope>NUCLEOTIDE SEQUENCE [LARGE SCALE GENOMIC DNA]</scope>
    <source>
        <strain evidence="1 2">PCC 7417</strain>
    </source>
</reference>
<evidence type="ECO:0000313" key="2">
    <source>
        <dbReference type="Proteomes" id="UP000010475"/>
    </source>
</evidence>
<accession>K9WR76</accession>
<name>K9WR76_9NOST</name>
<keyword evidence="2" id="KW-1185">Reference proteome</keyword>
<dbReference type="AlphaFoldDB" id="K9WR76"/>
<dbReference type="EMBL" id="CP003642">
    <property type="protein sequence ID" value="AFZ22683.1"/>
    <property type="molecule type" value="Genomic_DNA"/>
</dbReference>
<gene>
    <name evidence="1" type="ORF">Cylst_0321</name>
</gene>
<dbReference type="STRING" id="56107.Cylst_0321"/>
<evidence type="ECO:0000313" key="1">
    <source>
        <dbReference type="EMBL" id="AFZ22683.1"/>
    </source>
</evidence>
<dbReference type="eggNOG" id="ENOG50347WW">
    <property type="taxonomic scope" value="Bacteria"/>
</dbReference>
<organism evidence="1 2">
    <name type="scientific">Cylindrospermum stagnale PCC 7417</name>
    <dbReference type="NCBI Taxonomy" id="56107"/>
    <lineage>
        <taxon>Bacteria</taxon>
        <taxon>Bacillati</taxon>
        <taxon>Cyanobacteriota</taxon>
        <taxon>Cyanophyceae</taxon>
        <taxon>Nostocales</taxon>
        <taxon>Nostocaceae</taxon>
        <taxon>Cylindrospermum</taxon>
    </lineage>
</organism>
<dbReference type="Proteomes" id="UP000010475">
    <property type="component" value="Chromosome"/>
</dbReference>
<dbReference type="KEGG" id="csg:Cylst_0321"/>
<proteinExistence type="predicted"/>
<dbReference type="HOGENOM" id="CLU_879304_0_0_3"/>